<comment type="caution">
    <text evidence="3">The sequence shown here is derived from an EMBL/GenBank/DDBJ whole genome shotgun (WGS) entry which is preliminary data.</text>
</comment>
<feature type="chain" id="PRO_5047366975" evidence="1">
    <location>
        <begin position="25"/>
        <end position="188"/>
    </location>
</feature>
<reference evidence="3 4" key="1">
    <citation type="submission" date="2018-02" db="EMBL/GenBank/DDBJ databases">
        <title>Sphingobacterium KA21.</title>
        <authorList>
            <person name="Vasarhelyi B.M."/>
            <person name="Deshmukh S."/>
            <person name="Balint B."/>
            <person name="Kukolya J."/>
        </authorList>
    </citation>
    <scope>NUCLEOTIDE SEQUENCE [LARGE SCALE GENOMIC DNA]</scope>
    <source>
        <strain evidence="3 4">Ka21</strain>
    </source>
</reference>
<accession>A0ABR9T7Q7</accession>
<gene>
    <name evidence="3" type="ORF">C4F40_09260</name>
</gene>
<keyword evidence="1" id="KW-0732">Signal</keyword>
<protein>
    <submittedName>
        <fullName evidence="3">PorT family protein</fullName>
    </submittedName>
</protein>
<dbReference type="InterPro" id="IPR025665">
    <property type="entry name" value="Beta-barrel_OMP_2"/>
</dbReference>
<feature type="domain" description="Outer membrane protein beta-barrel" evidence="2">
    <location>
        <begin position="23"/>
        <end position="169"/>
    </location>
</feature>
<dbReference type="RefSeq" id="WP_196940722.1">
    <property type="nucleotide sequence ID" value="NZ_MU158691.1"/>
</dbReference>
<keyword evidence="4" id="KW-1185">Reference proteome</keyword>
<sequence length="188" mass="21216">MKKQARYGSMILALCLGLHLNANAQDVEYGVKAGVLYNMPSYGNKAVSNSDAKFGMQAGVFARTSDRLYLQGELTFSMFKSTYTLQQKHYDPTFYELNVPIQLGYKIVEIDQMSLRASLGSQINYNLKKNDAANNKNFNTLTYDGILNIGTDINRFTVDLRYNQSVNKTSKELDSRNRIVGLSIGYKF</sequence>
<feature type="signal peptide" evidence="1">
    <location>
        <begin position="1"/>
        <end position="24"/>
    </location>
</feature>
<proteinExistence type="predicted"/>
<dbReference type="Pfam" id="PF13568">
    <property type="entry name" value="OMP_b-brl_2"/>
    <property type="match status" value="1"/>
</dbReference>
<evidence type="ECO:0000256" key="1">
    <source>
        <dbReference type="SAM" id="SignalP"/>
    </source>
</evidence>
<name>A0ABR9T7Q7_9SPHI</name>
<dbReference type="Proteomes" id="UP000618319">
    <property type="component" value="Unassembled WGS sequence"/>
</dbReference>
<evidence type="ECO:0000313" key="4">
    <source>
        <dbReference type="Proteomes" id="UP000618319"/>
    </source>
</evidence>
<dbReference type="EMBL" id="PSKQ01000018">
    <property type="protein sequence ID" value="MBE8720909.1"/>
    <property type="molecule type" value="Genomic_DNA"/>
</dbReference>
<evidence type="ECO:0000259" key="2">
    <source>
        <dbReference type="Pfam" id="PF13568"/>
    </source>
</evidence>
<organism evidence="3 4">
    <name type="scientific">Sphingobacterium pedocola</name>
    <dbReference type="NCBI Taxonomy" id="2082722"/>
    <lineage>
        <taxon>Bacteria</taxon>
        <taxon>Pseudomonadati</taxon>
        <taxon>Bacteroidota</taxon>
        <taxon>Sphingobacteriia</taxon>
        <taxon>Sphingobacteriales</taxon>
        <taxon>Sphingobacteriaceae</taxon>
        <taxon>Sphingobacterium</taxon>
    </lineage>
</organism>
<evidence type="ECO:0000313" key="3">
    <source>
        <dbReference type="EMBL" id="MBE8720909.1"/>
    </source>
</evidence>